<dbReference type="CDD" id="cd06464">
    <property type="entry name" value="ACD_sHsps-like"/>
    <property type="match status" value="1"/>
</dbReference>
<dbReference type="Gene3D" id="2.60.40.790">
    <property type="match status" value="1"/>
</dbReference>
<feature type="region of interest" description="Disordered" evidence="3">
    <location>
        <begin position="76"/>
        <end position="99"/>
    </location>
</feature>
<dbReference type="EMBL" id="ML178833">
    <property type="protein sequence ID" value="TFK99566.1"/>
    <property type="molecule type" value="Genomic_DNA"/>
</dbReference>
<accession>A0A5C3QDD9</accession>
<dbReference type="STRING" id="1884261.A0A5C3QDD9"/>
<feature type="region of interest" description="Disordered" evidence="3">
    <location>
        <begin position="1"/>
        <end position="41"/>
    </location>
</feature>
<organism evidence="5 6">
    <name type="scientific">Pterulicium gracile</name>
    <dbReference type="NCBI Taxonomy" id="1884261"/>
    <lineage>
        <taxon>Eukaryota</taxon>
        <taxon>Fungi</taxon>
        <taxon>Dikarya</taxon>
        <taxon>Basidiomycota</taxon>
        <taxon>Agaricomycotina</taxon>
        <taxon>Agaricomycetes</taxon>
        <taxon>Agaricomycetidae</taxon>
        <taxon>Agaricales</taxon>
        <taxon>Pleurotineae</taxon>
        <taxon>Pterulaceae</taxon>
        <taxon>Pterulicium</taxon>
    </lineage>
</organism>
<evidence type="ECO:0000256" key="2">
    <source>
        <dbReference type="RuleBase" id="RU003616"/>
    </source>
</evidence>
<proteinExistence type="inferred from homology"/>
<dbReference type="InterPro" id="IPR002068">
    <property type="entry name" value="A-crystallin/Hsp20_dom"/>
</dbReference>
<sequence length="209" mass="24119">MQHHRPYGSPPTKSRTPPDRSFATHIHSQSTSDDDDSLEPAGVADYRTLDQLWGSIRQQKEVKMAKELSKIKSFEAVTPEEEEEEVPIPSPPATSRPALRRRRSIVSYKESGTDMVAILDMQGLSKQDIHVSYQRDRLVVTWEMVEVLDVEENGHLVRERRHKVHTRHIELPPGTKFERVRAAMGSRHLVLRYPNPRFSSEKSRTVDEY</sequence>
<dbReference type="Proteomes" id="UP000305067">
    <property type="component" value="Unassembled WGS sequence"/>
</dbReference>
<comment type="similarity">
    <text evidence="1 2">Belongs to the small heat shock protein (HSP20) family.</text>
</comment>
<evidence type="ECO:0000313" key="5">
    <source>
        <dbReference type="EMBL" id="TFK99566.1"/>
    </source>
</evidence>
<dbReference type="SUPFAM" id="SSF49764">
    <property type="entry name" value="HSP20-like chaperones"/>
    <property type="match status" value="1"/>
</dbReference>
<evidence type="ECO:0000256" key="1">
    <source>
        <dbReference type="PROSITE-ProRule" id="PRU00285"/>
    </source>
</evidence>
<dbReference type="InterPro" id="IPR008978">
    <property type="entry name" value="HSP20-like_chaperone"/>
</dbReference>
<dbReference type="PROSITE" id="PS01031">
    <property type="entry name" value="SHSP"/>
    <property type="match status" value="1"/>
</dbReference>
<name>A0A5C3QDD9_9AGAR</name>
<gene>
    <name evidence="5" type="ORF">BDV98DRAFT_510597</name>
</gene>
<protein>
    <recommendedName>
        <fullName evidence="4">SHSP domain-containing protein</fullName>
    </recommendedName>
</protein>
<dbReference type="Pfam" id="PF00011">
    <property type="entry name" value="HSP20"/>
    <property type="match status" value="1"/>
</dbReference>
<evidence type="ECO:0000256" key="3">
    <source>
        <dbReference type="SAM" id="MobiDB-lite"/>
    </source>
</evidence>
<evidence type="ECO:0000313" key="6">
    <source>
        <dbReference type="Proteomes" id="UP000305067"/>
    </source>
</evidence>
<reference evidence="5 6" key="1">
    <citation type="journal article" date="2019" name="Nat. Ecol. Evol.">
        <title>Megaphylogeny resolves global patterns of mushroom evolution.</title>
        <authorList>
            <person name="Varga T."/>
            <person name="Krizsan K."/>
            <person name="Foldi C."/>
            <person name="Dima B."/>
            <person name="Sanchez-Garcia M."/>
            <person name="Sanchez-Ramirez S."/>
            <person name="Szollosi G.J."/>
            <person name="Szarkandi J.G."/>
            <person name="Papp V."/>
            <person name="Albert L."/>
            <person name="Andreopoulos W."/>
            <person name="Angelini C."/>
            <person name="Antonin V."/>
            <person name="Barry K.W."/>
            <person name="Bougher N.L."/>
            <person name="Buchanan P."/>
            <person name="Buyck B."/>
            <person name="Bense V."/>
            <person name="Catcheside P."/>
            <person name="Chovatia M."/>
            <person name="Cooper J."/>
            <person name="Damon W."/>
            <person name="Desjardin D."/>
            <person name="Finy P."/>
            <person name="Geml J."/>
            <person name="Haridas S."/>
            <person name="Hughes K."/>
            <person name="Justo A."/>
            <person name="Karasinski D."/>
            <person name="Kautmanova I."/>
            <person name="Kiss B."/>
            <person name="Kocsube S."/>
            <person name="Kotiranta H."/>
            <person name="LaButti K.M."/>
            <person name="Lechner B.E."/>
            <person name="Liimatainen K."/>
            <person name="Lipzen A."/>
            <person name="Lukacs Z."/>
            <person name="Mihaltcheva S."/>
            <person name="Morgado L.N."/>
            <person name="Niskanen T."/>
            <person name="Noordeloos M.E."/>
            <person name="Ohm R.A."/>
            <person name="Ortiz-Santana B."/>
            <person name="Ovrebo C."/>
            <person name="Racz N."/>
            <person name="Riley R."/>
            <person name="Savchenko A."/>
            <person name="Shiryaev A."/>
            <person name="Soop K."/>
            <person name="Spirin V."/>
            <person name="Szebenyi C."/>
            <person name="Tomsovsky M."/>
            <person name="Tulloss R.E."/>
            <person name="Uehling J."/>
            <person name="Grigoriev I.V."/>
            <person name="Vagvolgyi C."/>
            <person name="Papp T."/>
            <person name="Martin F.M."/>
            <person name="Miettinen O."/>
            <person name="Hibbett D.S."/>
            <person name="Nagy L.G."/>
        </authorList>
    </citation>
    <scope>NUCLEOTIDE SEQUENCE [LARGE SCALE GENOMIC DNA]</scope>
    <source>
        <strain evidence="5 6">CBS 309.79</strain>
    </source>
</reference>
<dbReference type="OrthoDB" id="1431247at2759"/>
<dbReference type="AlphaFoldDB" id="A0A5C3QDD9"/>
<evidence type="ECO:0000259" key="4">
    <source>
        <dbReference type="PROSITE" id="PS01031"/>
    </source>
</evidence>
<keyword evidence="6" id="KW-1185">Reference proteome</keyword>
<feature type="domain" description="SHSP" evidence="4">
    <location>
        <begin position="97"/>
        <end position="209"/>
    </location>
</feature>